<dbReference type="Proteomes" id="UP000004926">
    <property type="component" value="Chromosome"/>
</dbReference>
<dbReference type="AlphaFoldDB" id="H5X046"/>
<keyword evidence="6" id="KW-1185">Reference proteome</keyword>
<dbReference type="eggNOG" id="COG4264">
    <property type="taxonomic scope" value="Bacteria"/>
</dbReference>
<dbReference type="PANTHER" id="PTHR34384:SF6">
    <property type="entry name" value="STAPHYLOFERRIN B SYNTHASE"/>
    <property type="match status" value="1"/>
</dbReference>
<protein>
    <submittedName>
        <fullName evidence="5">Siderophore synthetase component</fullName>
    </submittedName>
</protein>
<dbReference type="GO" id="GO:0019290">
    <property type="term" value="P:siderophore biosynthetic process"/>
    <property type="evidence" value="ECO:0007669"/>
    <property type="project" value="InterPro"/>
</dbReference>
<evidence type="ECO:0000313" key="5">
    <source>
        <dbReference type="EMBL" id="EHR53042.1"/>
    </source>
</evidence>
<dbReference type="InterPro" id="IPR037455">
    <property type="entry name" value="LucA/IucC-like"/>
</dbReference>
<dbReference type="STRING" id="882083.SacmaDRAFT_4869"/>
<sequence length="537" mass="58546">MAPDELVLADLVDALIQERLFGFGDGVLEDGWYRVGQVRLRVRAGGALQPHRFAGGPVLIAGRSVSPDELIRHLAPDQPHVRQVAADLRTAVANAHLACAAERDLEGEALDPLTAERLSWARNRPFHPTARAVAGWSTEELSTYGPTRRDPLGLDWIAVRADHLRHGHGTPPDELARLLLGEAEALRLTGESPPGFVLLPVHPWQSRHVLPREFAAELDEGLILPVARGVGEFRPTASLRTLASPDPAIHVKLPLGVATLGATRLLPPRYLDNGERAELTLRAALARDPLLRSVVAVCDERGWAGWGGDDEFADRPGHLAAQLRRYPPQARGAVPMAVFASPRLYPHGIRLPGGPLPFFRRLCHRFCLLALGFLRQGMLPEVHGQNVAVTLEQGMPALFVLRDHDTVRVHPPWLAEAGIADPGYRVRRGARQSLRLDDPAELVGYFQTLGVQVNLYGIADALARSFGIAERTLWKQLRAALTEAMDLVSLPRQVSTLLLREPTWPSRHVLGPLLRSGNSPGASMPAAAGTVPNPLLC</sequence>
<dbReference type="Pfam" id="PF04183">
    <property type="entry name" value="IucA_IucC"/>
    <property type="match status" value="1"/>
</dbReference>
<gene>
    <name evidence="5" type="ORF">SacmaDRAFT_4869</name>
</gene>
<evidence type="ECO:0000259" key="3">
    <source>
        <dbReference type="Pfam" id="PF04183"/>
    </source>
</evidence>
<dbReference type="PANTHER" id="PTHR34384">
    <property type="entry name" value="L-2,3-DIAMINOPROPANOATE--CITRATE LIGASE"/>
    <property type="match status" value="1"/>
</dbReference>
<feature type="domain" description="Aerobactin siderophore biosynthesis IucA/IucC N-terminal" evidence="3">
    <location>
        <begin position="121"/>
        <end position="337"/>
    </location>
</feature>
<reference evidence="5 6" key="1">
    <citation type="journal article" date="2012" name="Stand. Genomic Sci.">
        <title>Genome sequence of the ocean sediment bacterium Saccharomonospora marina type strain (XMU15(T)).</title>
        <authorList>
            <person name="Klenk H.P."/>
            <person name="Lu M."/>
            <person name="Lucas S."/>
            <person name="Lapidus A."/>
            <person name="Copeland A."/>
            <person name="Pitluck S."/>
            <person name="Goodwin L.A."/>
            <person name="Han C."/>
            <person name="Tapia R."/>
            <person name="Brambilla E.M."/>
            <person name="Potter G."/>
            <person name="Land M."/>
            <person name="Ivanova N."/>
            <person name="Rohde M."/>
            <person name="Goker M."/>
            <person name="Detter J.C."/>
            <person name="Li W.J."/>
            <person name="Kyrpides N.C."/>
            <person name="Woyke T."/>
        </authorList>
    </citation>
    <scope>NUCLEOTIDE SEQUENCE [LARGE SCALE GENOMIC DNA]</scope>
    <source>
        <strain evidence="5 6">XMU15</strain>
    </source>
</reference>
<feature type="domain" description="Aerobactin siderophore biosynthesis IucA/IucC-like C-terminal" evidence="4">
    <location>
        <begin position="373"/>
        <end position="510"/>
    </location>
</feature>
<dbReference type="HOGENOM" id="CLU_030178_0_0_11"/>
<comment type="pathway">
    <text evidence="1">Siderophore biosynthesis.</text>
</comment>
<dbReference type="Gene3D" id="1.10.510.40">
    <property type="match status" value="1"/>
</dbReference>
<accession>H5X046</accession>
<organism evidence="5 6">
    <name type="scientific">Saccharomonospora marina XMU15</name>
    <dbReference type="NCBI Taxonomy" id="882083"/>
    <lineage>
        <taxon>Bacteria</taxon>
        <taxon>Bacillati</taxon>
        <taxon>Actinomycetota</taxon>
        <taxon>Actinomycetes</taxon>
        <taxon>Pseudonocardiales</taxon>
        <taxon>Pseudonocardiaceae</taxon>
        <taxon>Saccharomonospora</taxon>
    </lineage>
</organism>
<dbReference type="InterPro" id="IPR007310">
    <property type="entry name" value="Aerobactin_biosyn_IucA/IucC_N"/>
</dbReference>
<dbReference type="InterPro" id="IPR022770">
    <property type="entry name" value="IucA/IucC-like_C"/>
</dbReference>
<evidence type="ECO:0000313" key="6">
    <source>
        <dbReference type="Proteomes" id="UP000004926"/>
    </source>
</evidence>
<evidence type="ECO:0000256" key="1">
    <source>
        <dbReference type="ARBA" id="ARBA00004924"/>
    </source>
</evidence>
<dbReference type="Pfam" id="PF06276">
    <property type="entry name" value="FhuF"/>
    <property type="match status" value="1"/>
</dbReference>
<dbReference type="EMBL" id="CM001439">
    <property type="protein sequence ID" value="EHR53042.1"/>
    <property type="molecule type" value="Genomic_DNA"/>
</dbReference>
<name>H5X046_9PSEU</name>
<proteinExistence type="inferred from homology"/>
<dbReference type="OrthoDB" id="495728at2"/>
<evidence type="ECO:0000256" key="2">
    <source>
        <dbReference type="ARBA" id="ARBA00007832"/>
    </source>
</evidence>
<comment type="similarity">
    <text evidence="2">Belongs to the IucA/IucC family.</text>
</comment>
<evidence type="ECO:0000259" key="4">
    <source>
        <dbReference type="Pfam" id="PF06276"/>
    </source>
</evidence>
<dbReference type="GO" id="GO:0016881">
    <property type="term" value="F:acid-amino acid ligase activity"/>
    <property type="evidence" value="ECO:0007669"/>
    <property type="project" value="UniProtKB-ARBA"/>
</dbReference>
<dbReference type="RefSeq" id="WP_009156420.1">
    <property type="nucleotide sequence ID" value="NZ_CM001439.1"/>
</dbReference>